<dbReference type="Proteomes" id="UP001139103">
    <property type="component" value="Unassembled WGS sequence"/>
</dbReference>
<dbReference type="Pfam" id="PF00069">
    <property type="entry name" value="Pkinase"/>
    <property type="match status" value="1"/>
</dbReference>
<sequence>MSSSPNEGSAMRPQGNPSQPISDLQNASATPPSGDVCPIPPDKRVGWIWSEMHRRRSQGESVSANDYLTPFYLAGLTDEGEVDIIYAEYVLREQYEGPPAAEEFIQRYPRYAEALRRQLDLHEALSMPDDETELYQGNPQPAPIVESDQPLPERIGRYVVVSHLGSGSQSDVFRALHPTLECEVVIKLAKHPLNQTPDDSPHISDEAKLLASLSHPNLVRVFDLGIHEDRPFIAMEFVRGRTLQQWARSERPSPQQSAAIVAKIGQALSTAHGKGIVHLDIKPINILIDEHGEPKLIDFGLSWLQDAWKVEDVIDGKIFGTFAYMPPEQARGEVNSLDPRSDIFSLGGVLYFLLTGKAPYPMRDQYAAWMACQTAEWDRAPLYQSTIPPRLARVCEQAMSANPDDRFPNASALVQHLEQKNSQHGWLAVAAITAVLLLTAGLSAWGLWPRDMQSGDKNGEEKVATIEPALDVQVWDTERSYRLAEVVPLRNGDRVRVEAKLPADSYGSLFLVSSDGKVELLRQLEPAGKPRLLSFPEKTSEVVPLVGPNGTELILFCARRRGPIDLEEFESLWTSGDEWPSLPGMTVLRLNPEGVHVEQRDKGFGSPIDREDPESVVQERLNGLQKQLAEKMETFEGIAFTHGK</sequence>
<keyword evidence="9" id="KW-1185">Reference proteome</keyword>
<dbReference type="GO" id="GO:0004674">
    <property type="term" value="F:protein serine/threonine kinase activity"/>
    <property type="evidence" value="ECO:0007669"/>
    <property type="project" value="TreeGrafter"/>
</dbReference>
<feature type="domain" description="Protein kinase" evidence="7">
    <location>
        <begin position="158"/>
        <end position="427"/>
    </location>
</feature>
<comment type="caution">
    <text evidence="8">The sequence shown here is derived from an EMBL/GenBank/DDBJ whole genome shotgun (WGS) entry which is preliminary data.</text>
</comment>
<keyword evidence="6" id="KW-0812">Transmembrane</keyword>
<protein>
    <submittedName>
        <fullName evidence="8">Serine/threonine-protein kinase</fullName>
    </submittedName>
</protein>
<evidence type="ECO:0000313" key="9">
    <source>
        <dbReference type="Proteomes" id="UP001139103"/>
    </source>
</evidence>
<feature type="region of interest" description="Disordered" evidence="5">
    <location>
        <begin position="1"/>
        <end position="40"/>
    </location>
</feature>
<dbReference type="InterPro" id="IPR000719">
    <property type="entry name" value="Prot_kinase_dom"/>
</dbReference>
<dbReference type="AlphaFoldDB" id="A0A9X1MHR9"/>
<evidence type="ECO:0000313" key="8">
    <source>
        <dbReference type="EMBL" id="MCC9627189.1"/>
    </source>
</evidence>
<dbReference type="InterPro" id="IPR008271">
    <property type="entry name" value="Ser/Thr_kinase_AS"/>
</dbReference>
<dbReference type="SMART" id="SM00220">
    <property type="entry name" value="S_TKc"/>
    <property type="match status" value="1"/>
</dbReference>
<evidence type="ECO:0000256" key="1">
    <source>
        <dbReference type="ARBA" id="ARBA00022679"/>
    </source>
</evidence>
<dbReference type="GO" id="GO:0005524">
    <property type="term" value="F:ATP binding"/>
    <property type="evidence" value="ECO:0007669"/>
    <property type="project" value="UniProtKB-KW"/>
</dbReference>
<keyword evidence="6" id="KW-1133">Transmembrane helix</keyword>
<feature type="compositionally biased region" description="Polar residues" evidence="5">
    <location>
        <begin position="15"/>
        <end position="31"/>
    </location>
</feature>
<dbReference type="SUPFAM" id="SSF56112">
    <property type="entry name" value="Protein kinase-like (PK-like)"/>
    <property type="match status" value="1"/>
</dbReference>
<name>A0A9X1MHR9_9BACT</name>
<keyword evidence="1" id="KW-0808">Transferase</keyword>
<keyword evidence="4" id="KW-0067">ATP-binding</keyword>
<dbReference type="PROSITE" id="PS00108">
    <property type="entry name" value="PROTEIN_KINASE_ST"/>
    <property type="match status" value="1"/>
</dbReference>
<organism evidence="8 9">
    <name type="scientific">Blastopirellula sediminis</name>
    <dbReference type="NCBI Taxonomy" id="2894196"/>
    <lineage>
        <taxon>Bacteria</taxon>
        <taxon>Pseudomonadati</taxon>
        <taxon>Planctomycetota</taxon>
        <taxon>Planctomycetia</taxon>
        <taxon>Pirellulales</taxon>
        <taxon>Pirellulaceae</taxon>
        <taxon>Blastopirellula</taxon>
    </lineage>
</organism>
<proteinExistence type="predicted"/>
<accession>A0A9X1MHR9</accession>
<evidence type="ECO:0000256" key="4">
    <source>
        <dbReference type="ARBA" id="ARBA00022840"/>
    </source>
</evidence>
<evidence type="ECO:0000256" key="5">
    <source>
        <dbReference type="SAM" id="MobiDB-lite"/>
    </source>
</evidence>
<feature type="transmembrane region" description="Helical" evidence="6">
    <location>
        <begin position="425"/>
        <end position="448"/>
    </location>
</feature>
<evidence type="ECO:0000256" key="6">
    <source>
        <dbReference type="SAM" id="Phobius"/>
    </source>
</evidence>
<dbReference type="PROSITE" id="PS50011">
    <property type="entry name" value="PROTEIN_KINASE_DOM"/>
    <property type="match status" value="1"/>
</dbReference>
<dbReference type="Gene3D" id="3.30.200.20">
    <property type="entry name" value="Phosphorylase Kinase, domain 1"/>
    <property type="match status" value="1"/>
</dbReference>
<dbReference type="InterPro" id="IPR011009">
    <property type="entry name" value="Kinase-like_dom_sf"/>
</dbReference>
<keyword evidence="3 8" id="KW-0418">Kinase</keyword>
<keyword evidence="6" id="KW-0472">Membrane</keyword>
<evidence type="ECO:0000256" key="2">
    <source>
        <dbReference type="ARBA" id="ARBA00022741"/>
    </source>
</evidence>
<dbReference type="PANTHER" id="PTHR43289">
    <property type="entry name" value="MITOGEN-ACTIVATED PROTEIN KINASE KINASE KINASE 20-RELATED"/>
    <property type="match status" value="1"/>
</dbReference>
<evidence type="ECO:0000256" key="3">
    <source>
        <dbReference type="ARBA" id="ARBA00022777"/>
    </source>
</evidence>
<evidence type="ECO:0000259" key="7">
    <source>
        <dbReference type="PROSITE" id="PS50011"/>
    </source>
</evidence>
<dbReference type="CDD" id="cd14014">
    <property type="entry name" value="STKc_PknB_like"/>
    <property type="match status" value="1"/>
</dbReference>
<dbReference type="RefSeq" id="WP_230215114.1">
    <property type="nucleotide sequence ID" value="NZ_JAJKFT010000002.1"/>
</dbReference>
<reference evidence="8" key="1">
    <citation type="submission" date="2021-11" db="EMBL/GenBank/DDBJ databases">
        <title>Genome sequence.</title>
        <authorList>
            <person name="Sun Q."/>
        </authorList>
    </citation>
    <scope>NUCLEOTIDE SEQUENCE</scope>
    <source>
        <strain evidence="8">JC732</strain>
    </source>
</reference>
<gene>
    <name evidence="8" type="ORF">LOC68_02100</name>
</gene>
<keyword evidence="2" id="KW-0547">Nucleotide-binding</keyword>
<dbReference type="Gene3D" id="1.10.510.10">
    <property type="entry name" value="Transferase(Phosphotransferase) domain 1"/>
    <property type="match status" value="1"/>
</dbReference>
<dbReference type="PANTHER" id="PTHR43289:SF6">
    <property type="entry name" value="SERINE_THREONINE-PROTEIN KINASE NEKL-3"/>
    <property type="match status" value="1"/>
</dbReference>
<dbReference type="EMBL" id="JAJKFT010000002">
    <property type="protein sequence ID" value="MCC9627189.1"/>
    <property type="molecule type" value="Genomic_DNA"/>
</dbReference>